<evidence type="ECO:0000259" key="1">
    <source>
        <dbReference type="PROSITE" id="PS50042"/>
    </source>
</evidence>
<dbReference type="SMART" id="SM00100">
    <property type="entry name" value="cNMP"/>
    <property type="match status" value="2"/>
</dbReference>
<keyword evidence="3" id="KW-1185">Reference proteome</keyword>
<dbReference type="InterPro" id="IPR000595">
    <property type="entry name" value="cNMP-bd_dom"/>
</dbReference>
<dbReference type="AlphaFoldDB" id="A0A1R2D0A2"/>
<dbReference type="CDD" id="cd00038">
    <property type="entry name" value="CAP_ED"/>
    <property type="match status" value="2"/>
</dbReference>
<dbReference type="InterPro" id="IPR018488">
    <property type="entry name" value="cNMP-bd_CS"/>
</dbReference>
<feature type="domain" description="Cyclic nucleotide-binding" evidence="1">
    <location>
        <begin position="56"/>
        <end position="167"/>
    </location>
</feature>
<dbReference type="EMBL" id="MPUH01000022">
    <property type="protein sequence ID" value="OMJ94684.1"/>
    <property type="molecule type" value="Genomic_DNA"/>
</dbReference>
<evidence type="ECO:0000313" key="2">
    <source>
        <dbReference type="EMBL" id="OMJ94684.1"/>
    </source>
</evidence>
<gene>
    <name evidence="2" type="ORF">SteCoe_2017</name>
</gene>
<dbReference type="PRINTS" id="PR00103">
    <property type="entry name" value="CAMPKINASE"/>
</dbReference>
<dbReference type="PANTHER" id="PTHR23011:SF28">
    <property type="entry name" value="CYCLIC NUCLEOTIDE-BINDING DOMAIN CONTAINING PROTEIN"/>
    <property type="match status" value="1"/>
</dbReference>
<dbReference type="Gene3D" id="2.60.120.10">
    <property type="entry name" value="Jelly Rolls"/>
    <property type="match status" value="2"/>
</dbReference>
<dbReference type="SUPFAM" id="SSF51206">
    <property type="entry name" value="cAMP-binding domain-like"/>
    <property type="match status" value="2"/>
</dbReference>
<name>A0A1R2D0A2_9CILI</name>
<dbReference type="PROSITE" id="PS00888">
    <property type="entry name" value="CNMP_BINDING_1"/>
    <property type="match status" value="1"/>
</dbReference>
<feature type="domain" description="Cyclic nucleotide-binding" evidence="1">
    <location>
        <begin position="170"/>
        <end position="219"/>
    </location>
</feature>
<comment type="caution">
    <text evidence="2">The sequence shown here is derived from an EMBL/GenBank/DDBJ whole genome shotgun (WGS) entry which is preliminary data.</text>
</comment>
<reference evidence="2 3" key="1">
    <citation type="submission" date="2016-11" db="EMBL/GenBank/DDBJ databases">
        <title>The macronuclear genome of Stentor coeruleus: a giant cell with tiny introns.</title>
        <authorList>
            <person name="Slabodnick M."/>
            <person name="Ruby J.G."/>
            <person name="Reiff S.B."/>
            <person name="Swart E.C."/>
            <person name="Gosai S."/>
            <person name="Prabakaran S."/>
            <person name="Witkowska E."/>
            <person name="Larue G.E."/>
            <person name="Fisher S."/>
            <person name="Freeman R.M."/>
            <person name="Gunawardena J."/>
            <person name="Chu W."/>
            <person name="Stover N.A."/>
            <person name="Gregory B.D."/>
            <person name="Nowacki M."/>
            <person name="Derisi J."/>
            <person name="Roy S.W."/>
            <person name="Marshall W.F."/>
            <person name="Sood P."/>
        </authorList>
    </citation>
    <scope>NUCLEOTIDE SEQUENCE [LARGE SCALE GENOMIC DNA]</scope>
    <source>
        <strain evidence="2">WM001</strain>
    </source>
</reference>
<evidence type="ECO:0000313" key="3">
    <source>
        <dbReference type="Proteomes" id="UP000187209"/>
    </source>
</evidence>
<dbReference type="PROSITE" id="PS50042">
    <property type="entry name" value="CNMP_BINDING_3"/>
    <property type="match status" value="2"/>
</dbReference>
<dbReference type="InterPro" id="IPR018490">
    <property type="entry name" value="cNMP-bd_dom_sf"/>
</dbReference>
<dbReference type="PANTHER" id="PTHR23011">
    <property type="entry name" value="CYCLIC NUCLEOTIDE-BINDING DOMAIN CONTAINING PROTEIN"/>
    <property type="match status" value="1"/>
</dbReference>
<organism evidence="2 3">
    <name type="scientific">Stentor coeruleus</name>
    <dbReference type="NCBI Taxonomy" id="5963"/>
    <lineage>
        <taxon>Eukaryota</taxon>
        <taxon>Sar</taxon>
        <taxon>Alveolata</taxon>
        <taxon>Ciliophora</taxon>
        <taxon>Postciliodesmatophora</taxon>
        <taxon>Heterotrichea</taxon>
        <taxon>Heterotrichida</taxon>
        <taxon>Stentoridae</taxon>
        <taxon>Stentor</taxon>
    </lineage>
</organism>
<dbReference type="Pfam" id="PF00027">
    <property type="entry name" value="cNMP_binding"/>
    <property type="match status" value="1"/>
</dbReference>
<dbReference type="Proteomes" id="UP000187209">
    <property type="component" value="Unassembled WGS sequence"/>
</dbReference>
<sequence>MSVDSKQAAIKYLSIPPEARTLEDVNAIYELTKHVEFFYKTLQDDGKIHRACCKLMTYEQFNPGDTIVTYGDVGDKFYIILTGELSVIVPIFTDTQDQINKEMKEVRILSDGNSFGELALIRGGLRAATIKAKTLSTLVVLKKNDFKKTLSYITEKKINEKVEALKKIPLFSTISHLELQKLSYYFSEVKYYKGQIVYREKTPSDTLYFIKSGDFKLTKAEYDHHEPYGLKIPNINNNRIKTQRTLTKKATDLQIVIKGDNESLGYEEMVEKDIFYKTTCTCISTVGVVYSISFTHFRQRIRNPYCWKIINEKIKIDKINYTERIRNLQSVENLKEEFMFKKPKYEPFCMTQKSEVLRKYSPVRDILENNILLAPTIRNVETCKNLVYKLRFGSIDKTIPKPKRQTHSIIGSFITRSSMHSSDLRHAL</sequence>
<accession>A0A1R2D0A2</accession>
<dbReference type="OrthoDB" id="289424at2759"/>
<dbReference type="PROSITE" id="PS00889">
    <property type="entry name" value="CNMP_BINDING_2"/>
    <property type="match status" value="1"/>
</dbReference>
<protein>
    <recommendedName>
        <fullName evidence="1">Cyclic nucleotide-binding domain-containing protein</fullName>
    </recommendedName>
</protein>
<dbReference type="InterPro" id="IPR014710">
    <property type="entry name" value="RmlC-like_jellyroll"/>
</dbReference>
<proteinExistence type="predicted"/>